<dbReference type="EMBL" id="JXAL01000028">
    <property type="protein sequence ID" value="KIL34602.1"/>
    <property type="molecule type" value="Genomic_DNA"/>
</dbReference>
<comment type="subcellular location">
    <subcellularLocation>
        <location evidence="1">Cell membrane</location>
        <topology evidence="1">Multi-pass membrane protein</topology>
    </subcellularLocation>
</comment>
<comment type="caution">
    <text evidence="7">The sequence shown here is derived from an EMBL/GenBank/DDBJ whole genome shotgun (WGS) entry which is preliminary data.</text>
</comment>
<feature type="transmembrane region" description="Helical" evidence="6">
    <location>
        <begin position="228"/>
        <end position="249"/>
    </location>
</feature>
<feature type="transmembrane region" description="Helical" evidence="6">
    <location>
        <begin position="190"/>
        <end position="222"/>
    </location>
</feature>
<protein>
    <submittedName>
        <fullName evidence="7">Sodium:phosphate symporter</fullName>
    </submittedName>
</protein>
<feature type="transmembrane region" description="Helical" evidence="6">
    <location>
        <begin position="261"/>
        <end position="280"/>
    </location>
</feature>
<gene>
    <name evidence="7" type="ORF">SD71_18295</name>
</gene>
<evidence type="ECO:0000256" key="3">
    <source>
        <dbReference type="ARBA" id="ARBA00022692"/>
    </source>
</evidence>
<evidence type="ECO:0000256" key="5">
    <source>
        <dbReference type="ARBA" id="ARBA00023136"/>
    </source>
</evidence>
<evidence type="ECO:0000313" key="7">
    <source>
        <dbReference type="EMBL" id="KIL34602.1"/>
    </source>
</evidence>
<feature type="transmembrane region" description="Helical" evidence="6">
    <location>
        <begin position="300"/>
        <end position="317"/>
    </location>
</feature>
<dbReference type="RefSeq" id="WP_041066482.1">
    <property type="nucleotide sequence ID" value="NZ_JXAL01000028.1"/>
</dbReference>
<proteinExistence type="predicted"/>
<evidence type="ECO:0000313" key="8">
    <source>
        <dbReference type="Proteomes" id="UP000054526"/>
    </source>
</evidence>
<evidence type="ECO:0000256" key="4">
    <source>
        <dbReference type="ARBA" id="ARBA00022989"/>
    </source>
</evidence>
<dbReference type="PANTHER" id="PTHR10010">
    <property type="entry name" value="SOLUTE CARRIER FAMILY 34 SODIUM PHOSPHATE , MEMBER 2-RELATED"/>
    <property type="match status" value="1"/>
</dbReference>
<evidence type="ECO:0000256" key="2">
    <source>
        <dbReference type="ARBA" id="ARBA00022475"/>
    </source>
</evidence>
<dbReference type="NCBIfam" id="NF037997">
    <property type="entry name" value="Na_Pi_symport"/>
    <property type="match status" value="1"/>
</dbReference>
<dbReference type="Proteomes" id="UP000054526">
    <property type="component" value="Unassembled WGS sequence"/>
</dbReference>
<keyword evidence="2" id="KW-1003">Cell membrane</keyword>
<accession>A0ABR5A2H7</accession>
<feature type="transmembrane region" description="Helical" evidence="6">
    <location>
        <begin position="147"/>
        <end position="165"/>
    </location>
</feature>
<evidence type="ECO:0000256" key="6">
    <source>
        <dbReference type="SAM" id="Phobius"/>
    </source>
</evidence>
<feature type="transmembrane region" description="Helical" evidence="6">
    <location>
        <begin position="49"/>
        <end position="74"/>
    </location>
</feature>
<keyword evidence="8" id="KW-1185">Reference proteome</keyword>
<evidence type="ECO:0000256" key="1">
    <source>
        <dbReference type="ARBA" id="ARBA00004651"/>
    </source>
</evidence>
<dbReference type="InterPro" id="IPR003841">
    <property type="entry name" value="Na/Pi_transpt"/>
</dbReference>
<name>A0ABR5A2H7_9BACL</name>
<organism evidence="7 8">
    <name type="scientific">Cohnella kolymensis</name>
    <dbReference type="NCBI Taxonomy" id="1590652"/>
    <lineage>
        <taxon>Bacteria</taxon>
        <taxon>Bacillati</taxon>
        <taxon>Bacillota</taxon>
        <taxon>Bacilli</taxon>
        <taxon>Bacillales</taxon>
        <taxon>Paenibacillaceae</taxon>
        <taxon>Cohnella</taxon>
    </lineage>
</organism>
<dbReference type="Pfam" id="PF02690">
    <property type="entry name" value="Na_Pi_cotrans"/>
    <property type="match status" value="1"/>
</dbReference>
<sequence>MISGIIVPSLVGFALLLAGMQLVETALHRWAGRRLSHWVARSTATPIRGFAVGTASSALLQSSTAVTVLTIGFVNAGWLSRARSFGIILGTNVGTCLTTELMGLQLHRYGYLIASLAALGWFVSALFDEMRPSPASAPPAWNSPLRYLSVALGGFGVLLIGFKILQSMGPTLQANGYFDSLMRHADEFRFWGVLGGAALTALVHSSAAVIALCMGLAGTGAITPETGIAIVLGANIGTCFTGLVASLGGGSGGRFVALSQLTLNASGALLFYPLIGLLLASSQLLAPEDPAAQIAHAQTMFNVVCSLLALPLAYLPFRRPFIQSPL</sequence>
<feature type="transmembrane region" description="Helical" evidence="6">
    <location>
        <begin position="109"/>
        <end position="127"/>
    </location>
</feature>
<keyword evidence="3 6" id="KW-0812">Transmembrane</keyword>
<keyword evidence="4 6" id="KW-1133">Transmembrane helix</keyword>
<keyword evidence="5 6" id="KW-0472">Membrane</keyword>
<reference evidence="7 8" key="1">
    <citation type="submission" date="2014-12" db="EMBL/GenBank/DDBJ databases">
        <title>Draft genome sequence of Cohnella kolymensis strain B-2846.</title>
        <authorList>
            <person name="Karlyshev A.V."/>
            <person name="Kudryashova E.B."/>
        </authorList>
    </citation>
    <scope>NUCLEOTIDE SEQUENCE [LARGE SCALE GENOMIC DNA]</scope>
    <source>
        <strain evidence="7 8">VKM B-2846</strain>
    </source>
</reference>
<dbReference type="PANTHER" id="PTHR10010:SF46">
    <property type="entry name" value="SODIUM-DEPENDENT PHOSPHATE TRANSPORT PROTEIN 2B"/>
    <property type="match status" value="1"/>
</dbReference>